<dbReference type="Pfam" id="PF09361">
    <property type="entry name" value="Phasin_2"/>
    <property type="match status" value="1"/>
</dbReference>
<dbReference type="AlphaFoldDB" id="A0A963YSS7"/>
<evidence type="ECO:0000313" key="2">
    <source>
        <dbReference type="EMBL" id="MCB8876251.1"/>
    </source>
</evidence>
<evidence type="ECO:0000313" key="3">
    <source>
        <dbReference type="Proteomes" id="UP000708298"/>
    </source>
</evidence>
<proteinExistence type="predicted"/>
<dbReference type="EMBL" id="JAESVB010000005">
    <property type="protein sequence ID" value="MCB8876251.1"/>
    <property type="molecule type" value="Genomic_DNA"/>
</dbReference>
<dbReference type="InterPro" id="IPR018968">
    <property type="entry name" value="Phasin"/>
</dbReference>
<comment type="caution">
    <text evidence="2">The sequence shown here is derived from an EMBL/GenBank/DDBJ whole genome shotgun (WGS) entry which is preliminary data.</text>
</comment>
<organism evidence="2 3">
    <name type="scientific">Acidisoma silvae</name>
    <dbReference type="NCBI Taxonomy" id="2802396"/>
    <lineage>
        <taxon>Bacteria</taxon>
        <taxon>Pseudomonadati</taxon>
        <taxon>Pseudomonadota</taxon>
        <taxon>Alphaproteobacteria</taxon>
        <taxon>Acetobacterales</taxon>
        <taxon>Acidocellaceae</taxon>
        <taxon>Acidisoma</taxon>
    </lineage>
</organism>
<dbReference type="RefSeq" id="WP_227321905.1">
    <property type="nucleotide sequence ID" value="NZ_JAESVB010000005.1"/>
</dbReference>
<dbReference type="Proteomes" id="UP000708298">
    <property type="component" value="Unassembled WGS sequence"/>
</dbReference>
<keyword evidence="3" id="KW-1185">Reference proteome</keyword>
<protein>
    <submittedName>
        <fullName evidence="2">Phasin family protein</fullName>
    </submittedName>
</protein>
<feature type="domain" description="Phasin" evidence="1">
    <location>
        <begin position="30"/>
        <end position="126"/>
    </location>
</feature>
<dbReference type="NCBIfam" id="TIGR01841">
    <property type="entry name" value="phasin"/>
    <property type="match status" value="1"/>
</dbReference>
<accession>A0A963YSS7</accession>
<evidence type="ECO:0000259" key="1">
    <source>
        <dbReference type="Pfam" id="PF09361"/>
    </source>
</evidence>
<reference evidence="2" key="2">
    <citation type="submission" date="2021-01" db="EMBL/GenBank/DDBJ databases">
        <authorList>
            <person name="Mieszkin S."/>
            <person name="Pouder E."/>
            <person name="Alain K."/>
        </authorList>
    </citation>
    <scope>NUCLEOTIDE SEQUENCE</scope>
    <source>
        <strain evidence="2">HW T2.11</strain>
    </source>
</reference>
<dbReference type="InterPro" id="IPR010127">
    <property type="entry name" value="Phasin_subfam-1"/>
</dbReference>
<gene>
    <name evidence="2" type="ORF">ASILVAE211_13750</name>
</gene>
<reference evidence="2" key="1">
    <citation type="journal article" date="2021" name="Microorganisms">
        <title>Acidisoma silvae sp. nov. and Acidisomacellulosilytica sp. nov., Two Acidophilic Bacteria Isolated from Decaying Wood, Hydrolyzing Cellulose and Producing Poly-3-hydroxybutyrate.</title>
        <authorList>
            <person name="Mieszkin S."/>
            <person name="Pouder E."/>
            <person name="Uroz S."/>
            <person name="Simon-Colin C."/>
            <person name="Alain K."/>
        </authorList>
    </citation>
    <scope>NUCLEOTIDE SEQUENCE</scope>
    <source>
        <strain evidence="2">HW T2.11</strain>
    </source>
</reference>
<name>A0A963YSS7_9PROT</name>
<sequence length="142" mass="15578">MSDLPNFPGDLTKYFASLNMLPAFPAVTALMETQKRNLAALTAANKLIFEGAQAITQRQVDVVRRQVADATEAARLLATTTNPQERTVLQTEMLKSAYEKSVSDLKEVEDLLRKSSAEALGLVHSRFLEAVDEVKAAVEKKA</sequence>